<dbReference type="AlphaFoldDB" id="A0A2H1WPW9"/>
<protein>
    <submittedName>
        <fullName evidence="2">SFRICE_012760</fullName>
    </submittedName>
</protein>
<reference evidence="2" key="1">
    <citation type="submission" date="2016-07" db="EMBL/GenBank/DDBJ databases">
        <authorList>
            <person name="Bretaudeau A."/>
        </authorList>
    </citation>
    <scope>NUCLEOTIDE SEQUENCE</scope>
    <source>
        <strain evidence="2">Rice</strain>
        <tissue evidence="2">Whole body</tissue>
    </source>
</reference>
<accession>A0A2H1WPW9</accession>
<feature type="compositionally biased region" description="Polar residues" evidence="1">
    <location>
        <begin position="67"/>
        <end position="79"/>
    </location>
</feature>
<dbReference type="EMBL" id="ODYU01009808">
    <property type="protein sequence ID" value="SOQ54474.1"/>
    <property type="molecule type" value="Genomic_DNA"/>
</dbReference>
<feature type="region of interest" description="Disordered" evidence="1">
    <location>
        <begin position="221"/>
        <end position="241"/>
    </location>
</feature>
<name>A0A2H1WPW9_SPOFR</name>
<organism evidence="2">
    <name type="scientific">Spodoptera frugiperda</name>
    <name type="common">Fall armyworm</name>
    <dbReference type="NCBI Taxonomy" id="7108"/>
    <lineage>
        <taxon>Eukaryota</taxon>
        <taxon>Metazoa</taxon>
        <taxon>Ecdysozoa</taxon>
        <taxon>Arthropoda</taxon>
        <taxon>Hexapoda</taxon>
        <taxon>Insecta</taxon>
        <taxon>Pterygota</taxon>
        <taxon>Neoptera</taxon>
        <taxon>Endopterygota</taxon>
        <taxon>Lepidoptera</taxon>
        <taxon>Glossata</taxon>
        <taxon>Ditrysia</taxon>
        <taxon>Noctuoidea</taxon>
        <taxon>Noctuidae</taxon>
        <taxon>Amphipyrinae</taxon>
        <taxon>Spodoptera</taxon>
    </lineage>
</organism>
<sequence>MYYKYLNIISFELDKGYLPSLFMSMSFRYFGTVTSAMITDDQFICDNKHGKYPVSSSNDNFPKPHNSHTSQDHLQTNESGTPQRVADKYLFHETQAIETTAHAPLHSSYTRKIRSSSMRYIDSRQYLALYPREVLNKGSPGGARTWAQYASHSPGENHPVNSLASGKTRGSVRLLLTKNHPVPTPAFRVGALVRLDLKTAGEKLLCDPRGTKVKLMLQAGKRADGSPGGKRSAPPMVTCNTRSHSRSISKVLSTCEVYWRGTDANPRAGRSPAAVQSPYRQSAIPPRKRLF</sequence>
<proteinExistence type="predicted"/>
<evidence type="ECO:0000256" key="1">
    <source>
        <dbReference type="SAM" id="MobiDB-lite"/>
    </source>
</evidence>
<evidence type="ECO:0000313" key="2">
    <source>
        <dbReference type="EMBL" id="SOQ54474.1"/>
    </source>
</evidence>
<gene>
    <name evidence="2" type="ORF">SFRICE_012760</name>
</gene>
<feature type="region of interest" description="Disordered" evidence="1">
    <location>
        <begin position="266"/>
        <end position="291"/>
    </location>
</feature>
<feature type="region of interest" description="Disordered" evidence="1">
    <location>
        <begin position="54"/>
        <end position="79"/>
    </location>
</feature>